<organism evidence="1 2">
    <name type="scientific">Ancylostoma ceylanicum</name>
    <dbReference type="NCBI Taxonomy" id="53326"/>
    <lineage>
        <taxon>Eukaryota</taxon>
        <taxon>Metazoa</taxon>
        <taxon>Ecdysozoa</taxon>
        <taxon>Nematoda</taxon>
        <taxon>Chromadorea</taxon>
        <taxon>Rhabditida</taxon>
        <taxon>Rhabditina</taxon>
        <taxon>Rhabditomorpha</taxon>
        <taxon>Strongyloidea</taxon>
        <taxon>Ancylostomatidae</taxon>
        <taxon>Ancylostomatinae</taxon>
        <taxon>Ancylostoma</taxon>
    </lineage>
</organism>
<proteinExistence type="predicted"/>
<dbReference type="EMBL" id="JARK01001654">
    <property type="protein sequence ID" value="EYB84343.1"/>
    <property type="molecule type" value="Genomic_DNA"/>
</dbReference>
<evidence type="ECO:0000313" key="1">
    <source>
        <dbReference type="EMBL" id="EYB84343.1"/>
    </source>
</evidence>
<keyword evidence="2" id="KW-1185">Reference proteome</keyword>
<dbReference type="AlphaFoldDB" id="A0A016S135"/>
<gene>
    <name evidence="1" type="primary">Acey_s0318.g2351</name>
    <name evidence="1" type="ORF">Y032_0318g2351</name>
</gene>
<evidence type="ECO:0000313" key="2">
    <source>
        <dbReference type="Proteomes" id="UP000024635"/>
    </source>
</evidence>
<sequence>MMKHRPTVSPVVLETIYGSRSRLLQTLQATEPQCALRLRNAWTQGAKLHWSAFFPELEIFPRKFFKTEEVFR</sequence>
<name>A0A016S135_9BILA</name>
<accession>A0A016S135</accession>
<comment type="caution">
    <text evidence="1">The sequence shown here is derived from an EMBL/GenBank/DDBJ whole genome shotgun (WGS) entry which is preliminary data.</text>
</comment>
<dbReference type="Proteomes" id="UP000024635">
    <property type="component" value="Unassembled WGS sequence"/>
</dbReference>
<reference evidence="2" key="1">
    <citation type="journal article" date="2015" name="Nat. Genet.">
        <title>The genome and transcriptome of the zoonotic hookworm Ancylostoma ceylanicum identify infection-specific gene families.</title>
        <authorList>
            <person name="Schwarz E.M."/>
            <person name="Hu Y."/>
            <person name="Antoshechkin I."/>
            <person name="Miller M.M."/>
            <person name="Sternberg P.W."/>
            <person name="Aroian R.V."/>
        </authorList>
    </citation>
    <scope>NUCLEOTIDE SEQUENCE</scope>
    <source>
        <strain evidence="2">HY135</strain>
    </source>
</reference>
<protein>
    <submittedName>
        <fullName evidence="1">Uncharacterized protein</fullName>
    </submittedName>
</protein>